<dbReference type="SUPFAM" id="SSF53448">
    <property type="entry name" value="Nucleotide-diphospho-sugar transferases"/>
    <property type="match status" value="1"/>
</dbReference>
<dbReference type="Proteomes" id="UP000494216">
    <property type="component" value="Unassembled WGS sequence"/>
</dbReference>
<comment type="caution">
    <text evidence="3">The sequence shown here is derived from an EMBL/GenBank/DDBJ whole genome shotgun (WGS) entry which is preliminary data.</text>
</comment>
<organism evidence="3 4">
    <name type="scientific">Candidatus Methylobacter favarea</name>
    <dbReference type="NCBI Taxonomy" id="2707345"/>
    <lineage>
        <taxon>Bacteria</taxon>
        <taxon>Pseudomonadati</taxon>
        <taxon>Pseudomonadota</taxon>
        <taxon>Gammaproteobacteria</taxon>
        <taxon>Methylococcales</taxon>
        <taxon>Methylococcaceae</taxon>
        <taxon>Methylobacter</taxon>
    </lineage>
</organism>
<dbReference type="Gene3D" id="3.90.550.10">
    <property type="entry name" value="Spore Coat Polysaccharide Biosynthesis Protein SpsA, Chain A"/>
    <property type="match status" value="1"/>
</dbReference>
<feature type="domain" description="Glycosyltransferase 2-like" evidence="2">
    <location>
        <begin position="2"/>
        <end position="159"/>
    </location>
</feature>
<keyword evidence="1" id="KW-1133">Transmembrane helix</keyword>
<dbReference type="PANTHER" id="PTHR43179">
    <property type="entry name" value="RHAMNOSYLTRANSFERASE WBBL"/>
    <property type="match status" value="1"/>
</dbReference>
<keyword evidence="4" id="KW-1185">Reference proteome</keyword>
<proteinExistence type="predicted"/>
<evidence type="ECO:0000259" key="2">
    <source>
        <dbReference type="Pfam" id="PF00535"/>
    </source>
</evidence>
<dbReference type="AlphaFoldDB" id="A0A8S0XG45"/>
<evidence type="ECO:0000313" key="4">
    <source>
        <dbReference type="Proteomes" id="UP000494216"/>
    </source>
</evidence>
<feature type="transmembrane region" description="Helical" evidence="1">
    <location>
        <begin position="232"/>
        <end position="254"/>
    </location>
</feature>
<keyword evidence="1" id="KW-0472">Membrane</keyword>
<dbReference type="EMBL" id="CADCXN010000058">
    <property type="protein sequence ID" value="CAA9890797.1"/>
    <property type="molecule type" value="Genomic_DNA"/>
</dbReference>
<gene>
    <name evidence="3" type="ORF">METHB2_30001</name>
</gene>
<evidence type="ECO:0000256" key="1">
    <source>
        <dbReference type="SAM" id="Phobius"/>
    </source>
</evidence>
<name>A0A8S0XG45_9GAMM</name>
<keyword evidence="1" id="KW-0812">Transmembrane</keyword>
<dbReference type="InterPro" id="IPR029044">
    <property type="entry name" value="Nucleotide-diphossugar_trans"/>
</dbReference>
<dbReference type="CDD" id="cd04186">
    <property type="entry name" value="GT_2_like_c"/>
    <property type="match status" value="1"/>
</dbReference>
<dbReference type="PANTHER" id="PTHR43179:SF11">
    <property type="entry name" value="GLYCOSYL TRANSFERASE"/>
    <property type="match status" value="1"/>
</dbReference>
<sequence length="307" mass="34608">MLSHCLEKLQNQTFRDFKVLVIDNASDQPPLLDLCVRYTNVTLVQNQANLGFAAANNQAIKLLDESDWVGLLNPDAFPDPDWLEQLINAVKNYPGYTMFASRQLMEGNSKLLDGDGDIYHISGLVWRKGHGQPVYEAALEPQEVFSPCAAAALYKREALLSVGGFDEDFFCYVEDVDLSFRLRLLGHRCLLVPDAVVHHVGSGTTGGRHSDFSVYHGHRNLVWTFVKNMPGALFWMLLPLQLLLNVVTIVVFMARGQGGVILRAKKDAVKGLPQAWAKRQQIQNSRKASVSEIWRVLDKRLFRSMRR</sequence>
<evidence type="ECO:0000313" key="3">
    <source>
        <dbReference type="EMBL" id="CAA9890797.1"/>
    </source>
</evidence>
<accession>A0A8S0XG45</accession>
<reference evidence="3 4" key="1">
    <citation type="submission" date="2020-02" db="EMBL/GenBank/DDBJ databases">
        <authorList>
            <person name="Hogendoorn C."/>
        </authorList>
    </citation>
    <scope>NUCLEOTIDE SEQUENCE [LARGE SCALE GENOMIC DNA]</scope>
    <source>
        <strain evidence="3">METHB21</strain>
    </source>
</reference>
<dbReference type="InterPro" id="IPR001173">
    <property type="entry name" value="Glyco_trans_2-like"/>
</dbReference>
<dbReference type="Pfam" id="PF00535">
    <property type="entry name" value="Glycos_transf_2"/>
    <property type="match status" value="1"/>
</dbReference>
<protein>
    <submittedName>
        <fullName evidence="3">Glycosyltransferase</fullName>
    </submittedName>
</protein>